<dbReference type="AlphaFoldDB" id="A0A849KH38"/>
<sequence>MEWIDRDCLGEENSHLAAALGNMRVGCNVQSIYAADDVEDILYDECFATLTGADGRIYCAGDFIPKLEAAGEVAPFDRKILSVVLKHLELNPYAVLGCNLSGDNFSNLDSRNAVKSQILSRPDLASRLVLEVTETQRLNELPAASAMLTELKEAGCRIALDDCGAGYATPSLLQVLDFDIVKIDRSFVGAIRPSKRGGNSLLHIIGFAACYTSTIVVEGIETEEQALVARIAGATHLQGFLFPRPVPLAFP</sequence>
<dbReference type="PANTHER" id="PTHR33121">
    <property type="entry name" value="CYCLIC DI-GMP PHOSPHODIESTERASE PDEF"/>
    <property type="match status" value="1"/>
</dbReference>
<evidence type="ECO:0000259" key="1">
    <source>
        <dbReference type="PROSITE" id="PS50883"/>
    </source>
</evidence>
<gene>
    <name evidence="2" type="ORF">HKX02_12050</name>
</gene>
<evidence type="ECO:0000313" key="3">
    <source>
        <dbReference type="Proteomes" id="UP000574931"/>
    </source>
</evidence>
<dbReference type="PANTHER" id="PTHR33121:SF79">
    <property type="entry name" value="CYCLIC DI-GMP PHOSPHODIESTERASE PDED-RELATED"/>
    <property type="match status" value="1"/>
</dbReference>
<comment type="caution">
    <text evidence="2">The sequence shown here is derived from an EMBL/GenBank/DDBJ whole genome shotgun (WGS) entry which is preliminary data.</text>
</comment>
<name>A0A849KH38_9HYPH</name>
<organism evidence="2 3">
    <name type="scientific">Ochrobactrum soli</name>
    <dbReference type="NCBI Taxonomy" id="2448455"/>
    <lineage>
        <taxon>Bacteria</taxon>
        <taxon>Pseudomonadati</taxon>
        <taxon>Pseudomonadota</taxon>
        <taxon>Alphaproteobacteria</taxon>
        <taxon>Hyphomicrobiales</taxon>
        <taxon>Brucellaceae</taxon>
        <taxon>Brucella/Ochrobactrum group</taxon>
        <taxon>Ochrobactrum</taxon>
    </lineage>
</organism>
<dbReference type="GO" id="GO:0071111">
    <property type="term" value="F:cyclic-guanylate-specific phosphodiesterase activity"/>
    <property type="evidence" value="ECO:0007669"/>
    <property type="project" value="InterPro"/>
</dbReference>
<dbReference type="InterPro" id="IPR050706">
    <property type="entry name" value="Cyclic-di-GMP_PDE-like"/>
</dbReference>
<keyword evidence="3" id="KW-1185">Reference proteome</keyword>
<dbReference type="Pfam" id="PF00563">
    <property type="entry name" value="EAL"/>
    <property type="match status" value="1"/>
</dbReference>
<protein>
    <submittedName>
        <fullName evidence="2">EAL domain-containing protein</fullName>
    </submittedName>
</protein>
<dbReference type="InterPro" id="IPR035919">
    <property type="entry name" value="EAL_sf"/>
</dbReference>
<feature type="domain" description="EAL" evidence="1">
    <location>
        <begin position="9"/>
        <end position="251"/>
    </location>
</feature>
<dbReference type="SUPFAM" id="SSF141868">
    <property type="entry name" value="EAL domain-like"/>
    <property type="match status" value="1"/>
</dbReference>
<evidence type="ECO:0000313" key="2">
    <source>
        <dbReference type="EMBL" id="NNU60985.1"/>
    </source>
</evidence>
<reference evidence="2 3" key="1">
    <citation type="submission" date="2020-05" db="EMBL/GenBank/DDBJ databases">
        <title>Draft Genome Sequence of Ochrobactrum soli Isolated from Stable Fly Gut.</title>
        <authorList>
            <person name="Pileggi M.T."/>
            <person name="Vazhakkala L.J."/>
            <person name="Wong C.N."/>
        </authorList>
    </citation>
    <scope>NUCLEOTIDE SEQUENCE [LARGE SCALE GENOMIC DNA]</scope>
    <source>
        <strain evidence="2 3">MTP-C0764</strain>
    </source>
</reference>
<dbReference type="PROSITE" id="PS50883">
    <property type="entry name" value="EAL"/>
    <property type="match status" value="1"/>
</dbReference>
<dbReference type="Proteomes" id="UP000574931">
    <property type="component" value="Unassembled WGS sequence"/>
</dbReference>
<dbReference type="CDD" id="cd01948">
    <property type="entry name" value="EAL"/>
    <property type="match status" value="1"/>
</dbReference>
<dbReference type="Gene3D" id="3.20.20.450">
    <property type="entry name" value="EAL domain"/>
    <property type="match status" value="1"/>
</dbReference>
<proteinExistence type="predicted"/>
<dbReference type="RefSeq" id="WP_171318168.1">
    <property type="nucleotide sequence ID" value="NZ_JABFCY010000007.1"/>
</dbReference>
<dbReference type="SMART" id="SM00052">
    <property type="entry name" value="EAL"/>
    <property type="match status" value="1"/>
</dbReference>
<accession>A0A849KH38</accession>
<dbReference type="EMBL" id="JABFCY010000007">
    <property type="protein sequence ID" value="NNU60985.1"/>
    <property type="molecule type" value="Genomic_DNA"/>
</dbReference>
<dbReference type="InterPro" id="IPR001633">
    <property type="entry name" value="EAL_dom"/>
</dbReference>